<evidence type="ECO:0000313" key="5">
    <source>
        <dbReference type="Proteomes" id="UP000242694"/>
    </source>
</evidence>
<comment type="similarity">
    <text evidence="1 2">Belongs to the small heat shock protein (HSP20) family.</text>
</comment>
<keyword evidence="5" id="KW-1185">Reference proteome</keyword>
<reference evidence="4 5" key="1">
    <citation type="journal article" date="2016" name="Front. Microbiol.">
        <title>Comprehensive Phylogenetic Analysis of Bovine Non-aureus Staphylococci Species Based on Whole-Genome Sequencing.</title>
        <authorList>
            <person name="Naushad S."/>
            <person name="Barkema H.W."/>
            <person name="Luby C."/>
            <person name="Condas L.A."/>
            <person name="Nobrega D.B."/>
            <person name="Carson D.A."/>
            <person name="De Buck J."/>
        </authorList>
    </citation>
    <scope>NUCLEOTIDE SEQUENCE [LARGE SCALE GENOMIC DNA]</scope>
    <source>
        <strain evidence="4 5">SNUC 993</strain>
    </source>
</reference>
<protein>
    <submittedName>
        <fullName evidence="4">Heat-shock protein</fullName>
    </submittedName>
</protein>
<dbReference type="Pfam" id="PF00011">
    <property type="entry name" value="HSP20"/>
    <property type="match status" value="1"/>
</dbReference>
<proteinExistence type="inferred from homology"/>
<dbReference type="InterPro" id="IPR002068">
    <property type="entry name" value="A-crystallin/Hsp20_dom"/>
</dbReference>
<dbReference type="RefSeq" id="WP_107392846.1">
    <property type="nucleotide sequence ID" value="NZ_JAHCOE010000002.1"/>
</dbReference>
<dbReference type="InterPro" id="IPR031107">
    <property type="entry name" value="Small_HSP"/>
</dbReference>
<evidence type="ECO:0000259" key="3">
    <source>
        <dbReference type="PROSITE" id="PS01031"/>
    </source>
</evidence>
<evidence type="ECO:0000313" key="4">
    <source>
        <dbReference type="EMBL" id="PTH19583.1"/>
    </source>
</evidence>
<organism evidence="4 5">
    <name type="scientific">Staphylococcus auricularis</name>
    <dbReference type="NCBI Taxonomy" id="29379"/>
    <lineage>
        <taxon>Bacteria</taxon>
        <taxon>Bacillati</taxon>
        <taxon>Bacillota</taxon>
        <taxon>Bacilli</taxon>
        <taxon>Bacillales</taxon>
        <taxon>Staphylococcaceae</taxon>
        <taxon>Staphylococcus</taxon>
    </lineage>
</organism>
<dbReference type="PROSITE" id="PS01031">
    <property type="entry name" value="SHSP"/>
    <property type="match status" value="1"/>
</dbReference>
<dbReference type="InterPro" id="IPR008978">
    <property type="entry name" value="HSP20-like_chaperone"/>
</dbReference>
<name>A0ABX5IIQ3_9STAP</name>
<comment type="caution">
    <text evidence="4">The sequence shown here is derived from an EMBL/GenBank/DDBJ whole genome shotgun (WGS) entry which is preliminary data.</text>
</comment>
<evidence type="ECO:0000256" key="1">
    <source>
        <dbReference type="PROSITE-ProRule" id="PRU00285"/>
    </source>
</evidence>
<evidence type="ECO:0000256" key="2">
    <source>
        <dbReference type="RuleBase" id="RU003616"/>
    </source>
</evidence>
<dbReference type="SUPFAM" id="SSF49764">
    <property type="entry name" value="HSP20-like chaperones"/>
    <property type="match status" value="1"/>
</dbReference>
<sequence length="125" mass="14430">MTENTLNRNLPFDLLDELFTTDRQFKADVYETDQAYQVEAELPGIDKDQVNIDFDENVLTISNEAKEISNETAEQYILKERKNVARKRQFIFKNVDQANIGATFNNGILTVTLPKKQTKTQINID</sequence>
<gene>
    <name evidence="4" type="ORF">BU607_01025</name>
</gene>
<dbReference type="PANTHER" id="PTHR11527">
    <property type="entry name" value="HEAT-SHOCK PROTEIN 20 FAMILY MEMBER"/>
    <property type="match status" value="1"/>
</dbReference>
<feature type="domain" description="SHSP" evidence="3">
    <location>
        <begin position="18"/>
        <end position="125"/>
    </location>
</feature>
<dbReference type="Gene3D" id="2.60.40.790">
    <property type="match status" value="1"/>
</dbReference>
<accession>A0ABX5IIQ3</accession>
<dbReference type="EMBL" id="PZDI01000003">
    <property type="protein sequence ID" value="PTH19583.1"/>
    <property type="molecule type" value="Genomic_DNA"/>
</dbReference>
<dbReference type="Proteomes" id="UP000242694">
    <property type="component" value="Unassembled WGS sequence"/>
</dbReference>